<dbReference type="InterPro" id="IPR016032">
    <property type="entry name" value="Sig_transdc_resp-reg_C-effctor"/>
</dbReference>
<dbReference type="Pfam" id="PF00072">
    <property type="entry name" value="Response_reg"/>
    <property type="match status" value="1"/>
</dbReference>
<keyword evidence="7" id="KW-1185">Reference proteome</keyword>
<evidence type="ECO:0000256" key="2">
    <source>
        <dbReference type="ARBA" id="ARBA00023125"/>
    </source>
</evidence>
<feature type="domain" description="HTH luxR-type" evidence="4">
    <location>
        <begin position="144"/>
        <end position="209"/>
    </location>
</feature>
<sequence>MIKVAIFEDHKARRGALKLLIDLQPDMYCIADYENCSGLVENLRYNVPHVVLMDINMPRVDGITGVKLLQKHYPDTYIIIQTVFDDDEKIFDCLRSGAHGYILKKVSNEKLIDAVKEVVNGGVPMTPSVAKRVLNFFNKNSIESRLSDFNLSSRELDILTELVNGLSHKMIAAKLCISVYTVGNHIKSIYQKLHVHSVSEAVATALQNNLL</sequence>
<comment type="caution">
    <text evidence="6">The sequence shown here is derived from an EMBL/GenBank/DDBJ whole genome shotgun (WGS) entry which is preliminary data.</text>
</comment>
<dbReference type="Pfam" id="PF00196">
    <property type="entry name" value="GerE"/>
    <property type="match status" value="1"/>
</dbReference>
<dbReference type="SMART" id="SM00421">
    <property type="entry name" value="HTH_LUXR"/>
    <property type="match status" value="1"/>
</dbReference>
<dbReference type="Proteomes" id="UP001597116">
    <property type="component" value="Unassembled WGS sequence"/>
</dbReference>
<dbReference type="InterPro" id="IPR058245">
    <property type="entry name" value="NreC/VraR/RcsB-like_REC"/>
</dbReference>
<dbReference type="InterPro" id="IPR039420">
    <property type="entry name" value="WalR-like"/>
</dbReference>
<name>A0ABW3Q6G4_9BACT</name>
<dbReference type="CDD" id="cd17535">
    <property type="entry name" value="REC_NarL-like"/>
    <property type="match status" value="1"/>
</dbReference>
<dbReference type="Gene3D" id="3.40.50.2300">
    <property type="match status" value="1"/>
</dbReference>
<evidence type="ECO:0000259" key="4">
    <source>
        <dbReference type="PROSITE" id="PS50043"/>
    </source>
</evidence>
<dbReference type="SMART" id="SM00448">
    <property type="entry name" value="REC"/>
    <property type="match status" value="1"/>
</dbReference>
<dbReference type="PANTHER" id="PTHR43214:SF43">
    <property type="entry name" value="TWO-COMPONENT RESPONSE REGULATOR"/>
    <property type="match status" value="1"/>
</dbReference>
<organism evidence="6 7">
    <name type="scientific">Larkinella insperata</name>
    <dbReference type="NCBI Taxonomy" id="332158"/>
    <lineage>
        <taxon>Bacteria</taxon>
        <taxon>Pseudomonadati</taxon>
        <taxon>Bacteroidota</taxon>
        <taxon>Cytophagia</taxon>
        <taxon>Cytophagales</taxon>
        <taxon>Spirosomataceae</taxon>
        <taxon>Larkinella</taxon>
    </lineage>
</organism>
<evidence type="ECO:0000313" key="6">
    <source>
        <dbReference type="EMBL" id="MFD1140976.1"/>
    </source>
</evidence>
<dbReference type="PANTHER" id="PTHR43214">
    <property type="entry name" value="TWO-COMPONENT RESPONSE REGULATOR"/>
    <property type="match status" value="1"/>
</dbReference>
<dbReference type="SUPFAM" id="SSF46894">
    <property type="entry name" value="C-terminal effector domain of the bipartite response regulators"/>
    <property type="match status" value="1"/>
</dbReference>
<dbReference type="SUPFAM" id="SSF52172">
    <property type="entry name" value="CheY-like"/>
    <property type="match status" value="1"/>
</dbReference>
<keyword evidence="1 3" id="KW-0597">Phosphoprotein</keyword>
<dbReference type="EMBL" id="JBHTLP010000004">
    <property type="protein sequence ID" value="MFD1140976.1"/>
    <property type="molecule type" value="Genomic_DNA"/>
</dbReference>
<feature type="domain" description="Response regulatory" evidence="5">
    <location>
        <begin position="3"/>
        <end position="119"/>
    </location>
</feature>
<dbReference type="PROSITE" id="PS50110">
    <property type="entry name" value="RESPONSE_REGULATORY"/>
    <property type="match status" value="1"/>
</dbReference>
<dbReference type="InterPro" id="IPR001789">
    <property type="entry name" value="Sig_transdc_resp-reg_receiver"/>
</dbReference>
<evidence type="ECO:0000256" key="3">
    <source>
        <dbReference type="PROSITE-ProRule" id="PRU00169"/>
    </source>
</evidence>
<dbReference type="InterPro" id="IPR000792">
    <property type="entry name" value="Tscrpt_reg_LuxR_C"/>
</dbReference>
<evidence type="ECO:0000256" key="1">
    <source>
        <dbReference type="ARBA" id="ARBA00022553"/>
    </source>
</evidence>
<feature type="modified residue" description="4-aspartylphosphate" evidence="3">
    <location>
        <position position="54"/>
    </location>
</feature>
<gene>
    <name evidence="6" type="ORF">ACFQ4C_07645</name>
</gene>
<dbReference type="RefSeq" id="WP_379884091.1">
    <property type="nucleotide sequence ID" value="NZ_JBHTLP010000004.1"/>
</dbReference>
<proteinExistence type="predicted"/>
<accession>A0ABW3Q6G4</accession>
<dbReference type="InterPro" id="IPR011006">
    <property type="entry name" value="CheY-like_superfamily"/>
</dbReference>
<keyword evidence="2" id="KW-0238">DNA-binding</keyword>
<dbReference type="CDD" id="cd06170">
    <property type="entry name" value="LuxR_C_like"/>
    <property type="match status" value="1"/>
</dbReference>
<evidence type="ECO:0000259" key="5">
    <source>
        <dbReference type="PROSITE" id="PS50110"/>
    </source>
</evidence>
<reference evidence="7" key="1">
    <citation type="journal article" date="2019" name="Int. J. Syst. Evol. Microbiol.">
        <title>The Global Catalogue of Microorganisms (GCM) 10K type strain sequencing project: providing services to taxonomists for standard genome sequencing and annotation.</title>
        <authorList>
            <consortium name="The Broad Institute Genomics Platform"/>
            <consortium name="The Broad Institute Genome Sequencing Center for Infectious Disease"/>
            <person name="Wu L."/>
            <person name="Ma J."/>
        </authorList>
    </citation>
    <scope>NUCLEOTIDE SEQUENCE [LARGE SCALE GENOMIC DNA]</scope>
    <source>
        <strain evidence="7">CCUG 55608</strain>
    </source>
</reference>
<evidence type="ECO:0000313" key="7">
    <source>
        <dbReference type="Proteomes" id="UP001597116"/>
    </source>
</evidence>
<dbReference type="PRINTS" id="PR00038">
    <property type="entry name" value="HTHLUXR"/>
</dbReference>
<dbReference type="PROSITE" id="PS50043">
    <property type="entry name" value="HTH_LUXR_2"/>
    <property type="match status" value="1"/>
</dbReference>
<protein>
    <submittedName>
        <fullName evidence="6">Response regulator</fullName>
    </submittedName>
</protein>